<sequence length="156" mass="17929">MNRTLESRKDDQQEEEDDEKALAIWDLDSSLYDSHELVSLTHLIERHLMTLPSLGGSKRLSSKKTSQASVAVPAAILVSNMGSKSETKRLRSSSTLNTLSEFVKRKLRIKKRIRSHRRKDNSEKLWIKKRIRSHSRKDNSEKLRVGHCSSCIKFGL</sequence>
<keyword evidence="2" id="KW-1185">Reference proteome</keyword>
<dbReference type="AlphaFoldDB" id="A0A5N5NP17"/>
<accession>A0A5N5NP17</accession>
<reference evidence="2" key="1">
    <citation type="journal article" date="2019" name="Gigascience">
        <title>De novo genome assembly of the endangered Acer yangbiense, a plant species with extremely small populations endemic to Yunnan Province, China.</title>
        <authorList>
            <person name="Yang J."/>
            <person name="Wariss H.M."/>
            <person name="Tao L."/>
            <person name="Zhang R."/>
            <person name="Yun Q."/>
            <person name="Hollingsworth P."/>
            <person name="Dao Z."/>
            <person name="Luo G."/>
            <person name="Guo H."/>
            <person name="Ma Y."/>
            <person name="Sun W."/>
        </authorList>
    </citation>
    <scope>NUCLEOTIDE SEQUENCE [LARGE SCALE GENOMIC DNA]</scope>
    <source>
        <strain evidence="2">cv. br00</strain>
    </source>
</reference>
<dbReference type="PANTHER" id="PTHR33978:SF18">
    <property type="entry name" value="OS01G0656300 PROTEIN"/>
    <property type="match status" value="1"/>
</dbReference>
<comment type="caution">
    <text evidence="1">The sequence shown here is derived from an EMBL/GenBank/DDBJ whole genome shotgun (WGS) entry which is preliminary data.</text>
</comment>
<dbReference type="EMBL" id="VDCV01000002">
    <property type="protein sequence ID" value="KAB5569350.1"/>
    <property type="molecule type" value="Genomic_DNA"/>
</dbReference>
<organism evidence="1 2">
    <name type="scientific">Salix brachista</name>
    <dbReference type="NCBI Taxonomy" id="2182728"/>
    <lineage>
        <taxon>Eukaryota</taxon>
        <taxon>Viridiplantae</taxon>
        <taxon>Streptophyta</taxon>
        <taxon>Embryophyta</taxon>
        <taxon>Tracheophyta</taxon>
        <taxon>Spermatophyta</taxon>
        <taxon>Magnoliopsida</taxon>
        <taxon>eudicotyledons</taxon>
        <taxon>Gunneridae</taxon>
        <taxon>Pentapetalae</taxon>
        <taxon>rosids</taxon>
        <taxon>fabids</taxon>
        <taxon>Malpighiales</taxon>
        <taxon>Salicaceae</taxon>
        <taxon>Saliceae</taxon>
        <taxon>Salix</taxon>
    </lineage>
</organism>
<proteinExistence type="predicted"/>
<name>A0A5N5NP17_9ROSI</name>
<evidence type="ECO:0000313" key="1">
    <source>
        <dbReference type="EMBL" id="KAB5569350.1"/>
    </source>
</evidence>
<protein>
    <submittedName>
        <fullName evidence="1">Uncharacterized protein</fullName>
    </submittedName>
</protein>
<evidence type="ECO:0000313" key="2">
    <source>
        <dbReference type="Proteomes" id="UP000326939"/>
    </source>
</evidence>
<dbReference type="PANTHER" id="PTHR33978">
    <property type="entry name" value="SERINE/THREONINE-KINASE"/>
    <property type="match status" value="1"/>
</dbReference>
<gene>
    <name evidence="1" type="ORF">DKX38_003143</name>
</gene>
<dbReference type="Proteomes" id="UP000326939">
    <property type="component" value="Chromosome 2"/>
</dbReference>